<evidence type="ECO:0000313" key="2">
    <source>
        <dbReference type="Proteomes" id="UP001221757"/>
    </source>
</evidence>
<comment type="caution">
    <text evidence="1">The sequence shown here is derived from an EMBL/GenBank/DDBJ whole genome shotgun (WGS) entry which is preliminary data.</text>
</comment>
<dbReference type="Proteomes" id="UP001221757">
    <property type="component" value="Unassembled WGS sequence"/>
</dbReference>
<gene>
    <name evidence="1" type="ORF">B0H17DRAFT_1123935</name>
</gene>
<proteinExistence type="predicted"/>
<accession>A0AAD7H2U7</accession>
<protein>
    <submittedName>
        <fullName evidence="1">Uncharacterized protein</fullName>
    </submittedName>
</protein>
<name>A0AAD7H2U7_MYCRO</name>
<reference evidence="1" key="1">
    <citation type="submission" date="2023-03" db="EMBL/GenBank/DDBJ databases">
        <title>Massive genome expansion in bonnet fungi (Mycena s.s.) driven by repeated elements and novel gene families across ecological guilds.</title>
        <authorList>
            <consortium name="Lawrence Berkeley National Laboratory"/>
            <person name="Harder C.B."/>
            <person name="Miyauchi S."/>
            <person name="Viragh M."/>
            <person name="Kuo A."/>
            <person name="Thoen E."/>
            <person name="Andreopoulos B."/>
            <person name="Lu D."/>
            <person name="Skrede I."/>
            <person name="Drula E."/>
            <person name="Henrissat B."/>
            <person name="Morin E."/>
            <person name="Kohler A."/>
            <person name="Barry K."/>
            <person name="LaButti K."/>
            <person name="Morin E."/>
            <person name="Salamov A."/>
            <person name="Lipzen A."/>
            <person name="Mereny Z."/>
            <person name="Hegedus B."/>
            <person name="Baldrian P."/>
            <person name="Stursova M."/>
            <person name="Weitz H."/>
            <person name="Taylor A."/>
            <person name="Grigoriev I.V."/>
            <person name="Nagy L.G."/>
            <person name="Martin F."/>
            <person name="Kauserud H."/>
        </authorList>
    </citation>
    <scope>NUCLEOTIDE SEQUENCE</scope>
    <source>
        <strain evidence="1">CBHHK067</strain>
    </source>
</reference>
<sequence>MAQVEAEEQELELVMAQPLHWQLDLVAFEPVQGDYLQAETPEGPAQQYVVDQKVELVTAQVEAENQQHWQPDLVAFEPVQGDYLQAETPEGPAQQYVVAAGELIGADAVSVDCQGPYCHVRSFEMQSEHAVEY</sequence>
<dbReference type="EMBL" id="JARKIE010000001">
    <property type="protein sequence ID" value="KAJ7710844.1"/>
    <property type="molecule type" value="Genomic_DNA"/>
</dbReference>
<keyword evidence="2" id="KW-1185">Reference proteome</keyword>
<evidence type="ECO:0000313" key="1">
    <source>
        <dbReference type="EMBL" id="KAJ7710844.1"/>
    </source>
</evidence>
<organism evidence="1 2">
    <name type="scientific">Mycena rosella</name>
    <name type="common">Pink bonnet</name>
    <name type="synonym">Agaricus rosellus</name>
    <dbReference type="NCBI Taxonomy" id="1033263"/>
    <lineage>
        <taxon>Eukaryota</taxon>
        <taxon>Fungi</taxon>
        <taxon>Dikarya</taxon>
        <taxon>Basidiomycota</taxon>
        <taxon>Agaricomycotina</taxon>
        <taxon>Agaricomycetes</taxon>
        <taxon>Agaricomycetidae</taxon>
        <taxon>Agaricales</taxon>
        <taxon>Marasmiineae</taxon>
        <taxon>Mycenaceae</taxon>
        <taxon>Mycena</taxon>
    </lineage>
</organism>
<dbReference type="AlphaFoldDB" id="A0AAD7H2U7"/>